<feature type="transmembrane region" description="Helical" evidence="1">
    <location>
        <begin position="38"/>
        <end position="61"/>
    </location>
</feature>
<feature type="transmembrane region" description="Helical" evidence="1">
    <location>
        <begin position="6"/>
        <end position="26"/>
    </location>
</feature>
<gene>
    <name evidence="2" type="ORF">AVDCRST_MAG76-1778</name>
</gene>
<proteinExistence type="predicted"/>
<keyword evidence="1" id="KW-0812">Transmembrane</keyword>
<keyword evidence="1" id="KW-0472">Membrane</keyword>
<keyword evidence="1" id="KW-1133">Transmembrane helix</keyword>
<protein>
    <recommendedName>
        <fullName evidence="3">Integral membrane protein</fullName>
    </recommendedName>
</protein>
<evidence type="ECO:0000256" key="1">
    <source>
        <dbReference type="SAM" id="Phobius"/>
    </source>
</evidence>
<feature type="transmembrane region" description="Helical" evidence="1">
    <location>
        <begin position="73"/>
        <end position="90"/>
    </location>
</feature>
<feature type="transmembrane region" description="Helical" evidence="1">
    <location>
        <begin position="97"/>
        <end position="116"/>
    </location>
</feature>
<evidence type="ECO:0000313" key="2">
    <source>
        <dbReference type="EMBL" id="CAA9241113.1"/>
    </source>
</evidence>
<reference evidence="2" key="1">
    <citation type="submission" date="2020-02" db="EMBL/GenBank/DDBJ databases">
        <authorList>
            <person name="Meier V. D."/>
        </authorList>
    </citation>
    <scope>NUCLEOTIDE SEQUENCE</scope>
    <source>
        <strain evidence="2">AVDCRST_MAG76</strain>
    </source>
</reference>
<name>A0A6J4I5P9_9ACTN</name>
<dbReference type="EMBL" id="CADCSZ010000107">
    <property type="protein sequence ID" value="CAA9241113.1"/>
    <property type="molecule type" value="Genomic_DNA"/>
</dbReference>
<organism evidence="2">
    <name type="scientific">uncultured Acidimicrobiales bacterium</name>
    <dbReference type="NCBI Taxonomy" id="310071"/>
    <lineage>
        <taxon>Bacteria</taxon>
        <taxon>Bacillati</taxon>
        <taxon>Actinomycetota</taxon>
        <taxon>Acidimicrobiia</taxon>
        <taxon>Acidimicrobiales</taxon>
        <taxon>environmental samples</taxon>
    </lineage>
</organism>
<dbReference type="AlphaFoldDB" id="A0A6J4I5P9"/>
<sequence length="122" mass="13215">MSLSGVHSGFAWVVIGANAAVGLWALGAHRLPRLRRRALWWATLAAELSVFVEVALGAALVGDQDRQAGQFHAFYGFVAIVAVGVLYSYRSQLRHRIYLLYGLGGLFVVGLAIRAVQIPARP</sequence>
<evidence type="ECO:0008006" key="3">
    <source>
        <dbReference type="Google" id="ProtNLM"/>
    </source>
</evidence>
<accession>A0A6J4I5P9</accession>